<dbReference type="InterPro" id="IPR053147">
    <property type="entry name" value="Hsp_HslJ-like"/>
</dbReference>
<dbReference type="InterPro" id="IPR038670">
    <property type="entry name" value="HslJ-like_sf"/>
</dbReference>
<name>A0A502L0T8_9GAMM</name>
<organism evidence="3 4">
    <name type="scientific">Litorilituus lipolyticus</name>
    <dbReference type="NCBI Taxonomy" id="2491017"/>
    <lineage>
        <taxon>Bacteria</taxon>
        <taxon>Pseudomonadati</taxon>
        <taxon>Pseudomonadota</taxon>
        <taxon>Gammaproteobacteria</taxon>
        <taxon>Alteromonadales</taxon>
        <taxon>Colwelliaceae</taxon>
        <taxon>Litorilituus</taxon>
    </lineage>
</organism>
<accession>A0A502L0T8</accession>
<feature type="chain" id="PRO_5021253405" evidence="1">
    <location>
        <begin position="25"/>
        <end position="145"/>
    </location>
</feature>
<evidence type="ECO:0000313" key="4">
    <source>
        <dbReference type="Proteomes" id="UP000315303"/>
    </source>
</evidence>
<dbReference type="PANTHER" id="PTHR35535:SF2">
    <property type="entry name" value="DUF306 DOMAIN-CONTAINING PROTEIN"/>
    <property type="match status" value="1"/>
</dbReference>
<evidence type="ECO:0000313" key="3">
    <source>
        <dbReference type="EMBL" id="TPH16399.1"/>
    </source>
</evidence>
<reference evidence="3 4" key="1">
    <citation type="submission" date="2019-01" db="EMBL/GenBank/DDBJ databases">
        <title>Litorilituus lipolytica sp. nov., isolated from intertidal sand of the Yellow Sea in China.</title>
        <authorList>
            <person name="Liu A."/>
        </authorList>
    </citation>
    <scope>NUCLEOTIDE SEQUENCE [LARGE SCALE GENOMIC DNA]</scope>
    <source>
        <strain evidence="3 4">RZ04</strain>
    </source>
</reference>
<dbReference type="Proteomes" id="UP000315303">
    <property type="component" value="Unassembled WGS sequence"/>
</dbReference>
<feature type="domain" description="DUF306" evidence="2">
    <location>
        <begin position="37"/>
        <end position="139"/>
    </location>
</feature>
<evidence type="ECO:0000259" key="2">
    <source>
        <dbReference type="Pfam" id="PF03724"/>
    </source>
</evidence>
<dbReference type="Gene3D" id="2.40.128.270">
    <property type="match status" value="1"/>
</dbReference>
<protein>
    <submittedName>
        <fullName evidence="3">META domain-containing protein</fullName>
    </submittedName>
</protein>
<sequence>MKLCKVFITSILAIVMLSNCSANQSEKSPPIEHQKALIGQWQVITIKNQNVIAQHSATLMFADDNTLMGTTGCNNFRTSFTQENSKLTITMAATTRKMCPGKLMAQESSFLQELPNIAHFKLNEHQLTLFNREGNTVITAKKIYL</sequence>
<dbReference type="RefSeq" id="WP_140602635.1">
    <property type="nucleotide sequence ID" value="NZ_SAWY01000013.1"/>
</dbReference>
<dbReference type="EMBL" id="SAWY01000013">
    <property type="protein sequence ID" value="TPH16399.1"/>
    <property type="molecule type" value="Genomic_DNA"/>
</dbReference>
<comment type="caution">
    <text evidence="3">The sequence shown here is derived from an EMBL/GenBank/DDBJ whole genome shotgun (WGS) entry which is preliminary data.</text>
</comment>
<proteinExistence type="predicted"/>
<evidence type="ECO:0000256" key="1">
    <source>
        <dbReference type="SAM" id="SignalP"/>
    </source>
</evidence>
<gene>
    <name evidence="3" type="ORF">EPA86_06580</name>
</gene>
<dbReference type="InterPro" id="IPR005184">
    <property type="entry name" value="DUF306_Meta_HslJ"/>
</dbReference>
<dbReference type="AlphaFoldDB" id="A0A502L0T8"/>
<keyword evidence="1" id="KW-0732">Signal</keyword>
<dbReference type="Pfam" id="PF03724">
    <property type="entry name" value="META"/>
    <property type="match status" value="1"/>
</dbReference>
<feature type="signal peptide" evidence="1">
    <location>
        <begin position="1"/>
        <end position="24"/>
    </location>
</feature>
<dbReference type="OrthoDB" id="5348860at2"/>
<keyword evidence="4" id="KW-1185">Reference proteome</keyword>
<dbReference type="PANTHER" id="PTHR35535">
    <property type="entry name" value="HEAT SHOCK PROTEIN HSLJ"/>
    <property type="match status" value="1"/>
</dbReference>